<keyword evidence="2" id="KW-1185">Reference proteome</keyword>
<dbReference type="AlphaFoldDB" id="A0A345DLT1"/>
<sequence length="56" mass="6855">MKTKNHQVVIRNINVYLNKEQAKIWNELPKLYTHNQRVQHFINYYIVNNKGDNKNE</sequence>
<protein>
    <submittedName>
        <fullName evidence="1">Uncharacterized protein</fullName>
    </submittedName>
</protein>
<reference evidence="2" key="1">
    <citation type="submission" date="2018-07" db="EMBL/GenBank/DDBJ databases">
        <title>Complete Genome Sequence of Spiroplasma phoeniceum.</title>
        <authorList>
            <person name="Davis R.E."/>
            <person name="Shao J.Y."/>
            <person name="Zhao Y."/>
            <person name="Silver A."/>
            <person name="Stump z."/>
            <person name="Gasparich G."/>
        </authorList>
    </citation>
    <scope>NUCLEOTIDE SEQUENCE [LARGE SCALE GENOMIC DNA]</scope>
    <source>
        <strain evidence="2">P40</strain>
    </source>
</reference>
<dbReference type="EMBL" id="CP031088">
    <property type="protein sequence ID" value="AXF95169.1"/>
    <property type="molecule type" value="Genomic_DNA"/>
</dbReference>
<dbReference type="Proteomes" id="UP000253689">
    <property type="component" value="Chromosome"/>
</dbReference>
<name>A0A345DLT1_9MOLU</name>
<dbReference type="KEGG" id="sphh:SDAV_00174"/>
<gene>
    <name evidence="1" type="ORF">SDAV_00174</name>
</gene>
<evidence type="ECO:0000313" key="2">
    <source>
        <dbReference type="Proteomes" id="UP000253689"/>
    </source>
</evidence>
<evidence type="ECO:0000313" key="1">
    <source>
        <dbReference type="EMBL" id="AXF95169.1"/>
    </source>
</evidence>
<proteinExistence type="predicted"/>
<dbReference type="RefSeq" id="WP_186823420.1">
    <property type="nucleotide sequence ID" value="NZ_CP031088.1"/>
</dbReference>
<accession>A0A345DLT1</accession>
<organism evidence="1 2">
    <name type="scientific">Spiroplasma phoeniceum P40</name>
    <dbReference type="NCBI Taxonomy" id="1276259"/>
    <lineage>
        <taxon>Bacteria</taxon>
        <taxon>Bacillati</taxon>
        <taxon>Mycoplasmatota</taxon>
        <taxon>Mollicutes</taxon>
        <taxon>Entomoplasmatales</taxon>
        <taxon>Spiroplasmataceae</taxon>
        <taxon>Spiroplasma</taxon>
    </lineage>
</organism>